<keyword evidence="2" id="KW-1185">Reference proteome</keyword>
<accession>A0A8J3R2B4</accession>
<sequence length="62" mass="6569">MSVLLEVRDGVGYVNLILPGAGNAFCAGLDFTSVGRSAAAFVLTGRKLPGQKMNLFQHACWV</sequence>
<reference evidence="1" key="1">
    <citation type="submission" date="2021-01" db="EMBL/GenBank/DDBJ databases">
        <title>Whole genome shotgun sequence of Rugosimonospora africana NBRC 104875.</title>
        <authorList>
            <person name="Komaki H."/>
            <person name="Tamura T."/>
        </authorList>
    </citation>
    <scope>NUCLEOTIDE SEQUENCE</scope>
    <source>
        <strain evidence="1">NBRC 104875</strain>
    </source>
</reference>
<comment type="caution">
    <text evidence="1">The sequence shown here is derived from an EMBL/GenBank/DDBJ whole genome shotgun (WGS) entry which is preliminary data.</text>
</comment>
<name>A0A8J3R2B4_9ACTN</name>
<evidence type="ECO:0008006" key="3">
    <source>
        <dbReference type="Google" id="ProtNLM"/>
    </source>
</evidence>
<gene>
    <name evidence="1" type="ORF">Raf01_93400</name>
</gene>
<dbReference type="AlphaFoldDB" id="A0A8J3R2B4"/>
<dbReference type="RefSeq" id="WP_203924567.1">
    <property type="nucleotide sequence ID" value="NZ_BONZ01000118.1"/>
</dbReference>
<protein>
    <recommendedName>
        <fullName evidence="3">Enoyl-CoA hydratase</fullName>
    </recommendedName>
</protein>
<evidence type="ECO:0000313" key="1">
    <source>
        <dbReference type="EMBL" id="GIH21168.1"/>
    </source>
</evidence>
<organism evidence="1 2">
    <name type="scientific">Rugosimonospora africana</name>
    <dbReference type="NCBI Taxonomy" id="556532"/>
    <lineage>
        <taxon>Bacteria</taxon>
        <taxon>Bacillati</taxon>
        <taxon>Actinomycetota</taxon>
        <taxon>Actinomycetes</taxon>
        <taxon>Micromonosporales</taxon>
        <taxon>Micromonosporaceae</taxon>
        <taxon>Rugosimonospora</taxon>
    </lineage>
</organism>
<dbReference type="EMBL" id="BONZ01000118">
    <property type="protein sequence ID" value="GIH21168.1"/>
    <property type="molecule type" value="Genomic_DNA"/>
</dbReference>
<evidence type="ECO:0000313" key="2">
    <source>
        <dbReference type="Proteomes" id="UP000642748"/>
    </source>
</evidence>
<proteinExistence type="predicted"/>
<dbReference type="Proteomes" id="UP000642748">
    <property type="component" value="Unassembled WGS sequence"/>
</dbReference>